<reference evidence="1" key="1">
    <citation type="submission" date="2018-02" db="EMBL/GenBank/DDBJ databases">
        <title>Rhizophora mucronata_Transcriptome.</title>
        <authorList>
            <person name="Meera S.P."/>
            <person name="Sreeshan A."/>
            <person name="Augustine A."/>
        </authorList>
    </citation>
    <scope>NUCLEOTIDE SEQUENCE</scope>
    <source>
        <tissue evidence="1">Leaf</tissue>
    </source>
</reference>
<accession>A0A2P2QC31</accession>
<sequence length="8" mass="861">MVLDSSLP</sequence>
<dbReference type="EMBL" id="GGEC01084067">
    <property type="protein sequence ID" value="MBX64551.1"/>
    <property type="molecule type" value="Transcribed_RNA"/>
</dbReference>
<evidence type="ECO:0000313" key="1">
    <source>
        <dbReference type="EMBL" id="MBX64551.1"/>
    </source>
</evidence>
<protein>
    <submittedName>
        <fullName evidence="1">Uncharacterized protein</fullName>
    </submittedName>
</protein>
<name>A0A2P2QC31_RHIMU</name>
<organism evidence="1">
    <name type="scientific">Rhizophora mucronata</name>
    <name type="common">Asiatic mangrove</name>
    <dbReference type="NCBI Taxonomy" id="61149"/>
    <lineage>
        <taxon>Eukaryota</taxon>
        <taxon>Viridiplantae</taxon>
        <taxon>Streptophyta</taxon>
        <taxon>Embryophyta</taxon>
        <taxon>Tracheophyta</taxon>
        <taxon>Spermatophyta</taxon>
        <taxon>Magnoliopsida</taxon>
        <taxon>eudicotyledons</taxon>
        <taxon>Gunneridae</taxon>
        <taxon>Pentapetalae</taxon>
        <taxon>rosids</taxon>
        <taxon>fabids</taxon>
        <taxon>Malpighiales</taxon>
        <taxon>Rhizophoraceae</taxon>
        <taxon>Rhizophora</taxon>
    </lineage>
</organism>
<proteinExistence type="predicted"/>